<accession>A0ABY5KYH9</accession>
<protein>
    <submittedName>
        <fullName evidence="1">Uncharacterized protein</fullName>
    </submittedName>
</protein>
<reference evidence="1 2" key="1">
    <citation type="submission" date="2022-07" db="EMBL/GenBank/DDBJ databases">
        <title>Novel species in genus cellulomonas.</title>
        <authorList>
            <person name="Ye L."/>
        </authorList>
    </citation>
    <scope>NUCLEOTIDE SEQUENCE [LARGE SCALE GENOMIC DNA]</scope>
    <source>
        <strain evidence="2">zg-Y338</strain>
    </source>
</reference>
<organism evidence="1 2">
    <name type="scientific">Cellulomonas chengniuliangii</name>
    <dbReference type="NCBI Taxonomy" id="2968084"/>
    <lineage>
        <taxon>Bacteria</taxon>
        <taxon>Bacillati</taxon>
        <taxon>Actinomycetota</taxon>
        <taxon>Actinomycetes</taxon>
        <taxon>Micrococcales</taxon>
        <taxon>Cellulomonadaceae</taxon>
        <taxon>Cellulomonas</taxon>
    </lineage>
</organism>
<sequence length="328" mass="35019">MAITAGTSEYDRFGPWIDEVRVEDDVPRLYRDHPIDLGAARLVLKVPRNITRRDATPDMDLYDHLLVLGAGQLTVLSRRVAPRERRGPVPSGYDVRTVAIDEVVAIRDVVSMLDGHLTILARDGQALSFRYNGSGRRSIAQLVDALRGDVLPAQSGGYGWSGGYGDALAKAAAALAGERSAMALDREDMSLVGDYASIASRVPDLAPWAWHGRRVVAPQGEGASGALRRALHVLSPMTLHGAVVAGDDVALEVFGRHQWLVRGKAPVHSASRLLVPFGSLDAVQITPHDGYHGAVDATLALGDARVELVLPEGSAAHQLFEEGSALAG</sequence>
<dbReference type="EMBL" id="CP101988">
    <property type="protein sequence ID" value="UUI75484.1"/>
    <property type="molecule type" value="Genomic_DNA"/>
</dbReference>
<gene>
    <name evidence="1" type="ORF">NP064_00685</name>
</gene>
<dbReference type="RefSeq" id="WP_227568421.1">
    <property type="nucleotide sequence ID" value="NZ_CP101988.1"/>
</dbReference>
<name>A0ABY5KYH9_9CELL</name>
<dbReference type="Proteomes" id="UP001316189">
    <property type="component" value="Chromosome"/>
</dbReference>
<evidence type="ECO:0000313" key="2">
    <source>
        <dbReference type="Proteomes" id="UP001316189"/>
    </source>
</evidence>
<proteinExistence type="predicted"/>
<evidence type="ECO:0000313" key="1">
    <source>
        <dbReference type="EMBL" id="UUI75484.1"/>
    </source>
</evidence>
<keyword evidence="2" id="KW-1185">Reference proteome</keyword>